<dbReference type="Pfam" id="PF03980">
    <property type="entry name" value="Nnf1"/>
    <property type="match status" value="1"/>
</dbReference>
<keyword evidence="6" id="KW-0995">Kinetochore</keyword>
<keyword evidence="9" id="KW-0137">Centromere</keyword>
<dbReference type="EMBL" id="KK853230">
    <property type="protein sequence ID" value="KDR09640.1"/>
    <property type="molecule type" value="Genomic_DNA"/>
</dbReference>
<dbReference type="GO" id="GO:0051301">
    <property type="term" value="P:cell division"/>
    <property type="evidence" value="ECO:0007669"/>
    <property type="project" value="UniProtKB-KW"/>
</dbReference>
<protein>
    <recommendedName>
        <fullName evidence="13">Polyamine-modulated factor 1</fullName>
    </recommendedName>
</protein>
<keyword evidence="5" id="KW-0498">Mitosis</keyword>
<keyword evidence="8" id="KW-0131">Cell cycle</keyword>
<keyword evidence="12" id="KW-1185">Reference proteome</keyword>
<dbReference type="GO" id="GO:0005634">
    <property type="term" value="C:nucleus"/>
    <property type="evidence" value="ECO:0007669"/>
    <property type="project" value="UniProtKB-SubCell"/>
</dbReference>
<evidence type="ECO:0000256" key="1">
    <source>
        <dbReference type="ARBA" id="ARBA00004123"/>
    </source>
</evidence>
<dbReference type="InterPro" id="IPR007128">
    <property type="entry name" value="PMF1/Nnf1"/>
</dbReference>
<evidence type="ECO:0000256" key="2">
    <source>
        <dbReference type="ARBA" id="ARBA00004629"/>
    </source>
</evidence>
<evidence type="ECO:0000256" key="5">
    <source>
        <dbReference type="ARBA" id="ARBA00022776"/>
    </source>
</evidence>
<evidence type="ECO:0000313" key="12">
    <source>
        <dbReference type="Proteomes" id="UP000027135"/>
    </source>
</evidence>
<sequence length="196" mass="23045">MAEMASLQDDNSEGKHVQLFRVRMRGVFEKIMTGVSLEKFEEIYEAVLQGRLSCAGRLHTIWTSTALEGMVKELDEVIIEENVNDKLKQLAEITEECQQDRGTLAWRPPANLSEHVRSFDMKEKIKRRNEFEAFVSDKEAEVEKLKREVSDGRMRVWKLENVLNEQLNKLRSVYERENKYQAELQVHFDQLKEQVQ</sequence>
<evidence type="ECO:0000313" key="11">
    <source>
        <dbReference type="EMBL" id="KDR09640.1"/>
    </source>
</evidence>
<evidence type="ECO:0000256" key="10">
    <source>
        <dbReference type="SAM" id="Coils"/>
    </source>
</evidence>
<evidence type="ECO:0000256" key="4">
    <source>
        <dbReference type="ARBA" id="ARBA00022618"/>
    </source>
</evidence>
<evidence type="ECO:0000256" key="6">
    <source>
        <dbReference type="ARBA" id="ARBA00022838"/>
    </source>
</evidence>
<evidence type="ECO:0000256" key="3">
    <source>
        <dbReference type="ARBA" id="ARBA00022454"/>
    </source>
</evidence>
<dbReference type="OrthoDB" id="8189649at2759"/>
<keyword evidence="10" id="KW-0175">Coiled coil</keyword>
<dbReference type="Proteomes" id="UP000027135">
    <property type="component" value="Unassembled WGS sequence"/>
</dbReference>
<evidence type="ECO:0008006" key="13">
    <source>
        <dbReference type="Google" id="ProtNLM"/>
    </source>
</evidence>
<dbReference type="GO" id="GO:0000444">
    <property type="term" value="C:MIS12/MIND type complex"/>
    <property type="evidence" value="ECO:0007669"/>
    <property type="project" value="InterPro"/>
</dbReference>
<evidence type="ECO:0000256" key="8">
    <source>
        <dbReference type="ARBA" id="ARBA00023306"/>
    </source>
</evidence>
<name>A0A067QKZ1_ZOONE</name>
<dbReference type="AlphaFoldDB" id="A0A067QKZ1"/>
<comment type="subcellular location">
    <subcellularLocation>
        <location evidence="2">Chromosome</location>
        <location evidence="2">Centromere</location>
        <location evidence="2">Kinetochore</location>
    </subcellularLocation>
    <subcellularLocation>
        <location evidence="1">Nucleus</location>
    </subcellularLocation>
</comment>
<keyword evidence="7" id="KW-0539">Nucleus</keyword>
<dbReference type="eggNOG" id="ENOG502T3RC">
    <property type="taxonomic scope" value="Eukaryota"/>
</dbReference>
<proteinExistence type="predicted"/>
<keyword evidence="3" id="KW-0158">Chromosome</keyword>
<evidence type="ECO:0000256" key="9">
    <source>
        <dbReference type="ARBA" id="ARBA00023328"/>
    </source>
</evidence>
<gene>
    <name evidence="11" type="ORF">L798_00786</name>
</gene>
<keyword evidence="4" id="KW-0132">Cell division</keyword>
<feature type="coiled-coil region" evidence="10">
    <location>
        <begin position="128"/>
        <end position="155"/>
    </location>
</feature>
<organism evidence="11 12">
    <name type="scientific">Zootermopsis nevadensis</name>
    <name type="common">Dampwood termite</name>
    <dbReference type="NCBI Taxonomy" id="136037"/>
    <lineage>
        <taxon>Eukaryota</taxon>
        <taxon>Metazoa</taxon>
        <taxon>Ecdysozoa</taxon>
        <taxon>Arthropoda</taxon>
        <taxon>Hexapoda</taxon>
        <taxon>Insecta</taxon>
        <taxon>Pterygota</taxon>
        <taxon>Neoptera</taxon>
        <taxon>Polyneoptera</taxon>
        <taxon>Dictyoptera</taxon>
        <taxon>Blattodea</taxon>
        <taxon>Blattoidea</taxon>
        <taxon>Termitoidae</taxon>
        <taxon>Termopsidae</taxon>
        <taxon>Zootermopsis</taxon>
    </lineage>
</organism>
<dbReference type="InParanoid" id="A0A067QKZ1"/>
<accession>A0A067QKZ1</accession>
<reference evidence="11 12" key="1">
    <citation type="journal article" date="2014" name="Nat. Commun.">
        <title>Molecular traces of alternative social organization in a termite genome.</title>
        <authorList>
            <person name="Terrapon N."/>
            <person name="Li C."/>
            <person name="Robertson H.M."/>
            <person name="Ji L."/>
            <person name="Meng X."/>
            <person name="Booth W."/>
            <person name="Chen Z."/>
            <person name="Childers C.P."/>
            <person name="Glastad K.M."/>
            <person name="Gokhale K."/>
            <person name="Gowin J."/>
            <person name="Gronenberg W."/>
            <person name="Hermansen R.A."/>
            <person name="Hu H."/>
            <person name="Hunt B.G."/>
            <person name="Huylmans A.K."/>
            <person name="Khalil S.M."/>
            <person name="Mitchell R.D."/>
            <person name="Munoz-Torres M.C."/>
            <person name="Mustard J.A."/>
            <person name="Pan H."/>
            <person name="Reese J.T."/>
            <person name="Scharf M.E."/>
            <person name="Sun F."/>
            <person name="Vogel H."/>
            <person name="Xiao J."/>
            <person name="Yang W."/>
            <person name="Yang Z."/>
            <person name="Yang Z."/>
            <person name="Zhou J."/>
            <person name="Zhu J."/>
            <person name="Brent C.S."/>
            <person name="Elsik C.G."/>
            <person name="Goodisman M.A."/>
            <person name="Liberles D.A."/>
            <person name="Roe R.M."/>
            <person name="Vargo E.L."/>
            <person name="Vilcinskas A."/>
            <person name="Wang J."/>
            <person name="Bornberg-Bauer E."/>
            <person name="Korb J."/>
            <person name="Zhang G."/>
            <person name="Liebig J."/>
        </authorList>
    </citation>
    <scope>NUCLEOTIDE SEQUENCE [LARGE SCALE GENOMIC DNA]</scope>
    <source>
        <tissue evidence="11">Whole organism</tissue>
    </source>
</reference>
<evidence type="ECO:0000256" key="7">
    <source>
        <dbReference type="ARBA" id="ARBA00023242"/>
    </source>
</evidence>